<accession>A0A9X2B7J0</accession>
<dbReference type="RefSeq" id="WP_245128433.1">
    <property type="nucleotide sequence ID" value="NZ_JALJEJ010000001.1"/>
</dbReference>
<gene>
    <name evidence="1" type="ORF">MUY27_02715</name>
</gene>
<keyword evidence="2" id="KW-1185">Reference proteome</keyword>
<dbReference type="SUPFAM" id="SSF51182">
    <property type="entry name" value="RmlC-like cupins"/>
    <property type="match status" value="1"/>
</dbReference>
<dbReference type="InterPro" id="IPR011051">
    <property type="entry name" value="RmlC_Cupin_sf"/>
</dbReference>
<evidence type="ECO:0008006" key="3">
    <source>
        <dbReference type="Google" id="ProtNLM"/>
    </source>
</evidence>
<dbReference type="EMBL" id="JALJEJ010000001">
    <property type="protein sequence ID" value="MCJ8208604.1"/>
    <property type="molecule type" value="Genomic_DNA"/>
</dbReference>
<name>A0A9X2B7J0_9SPHI</name>
<evidence type="ECO:0000313" key="2">
    <source>
        <dbReference type="Proteomes" id="UP001139450"/>
    </source>
</evidence>
<sequence length="118" mass="13419">MEYFKVTRVFADEQGESHFEDHQYQLPENGPLGYLSEKVPVKELTFRKVMATYDDLHTAPARQFVVLLDGAVEIQTSDGETRTFEAGEILLMEDITGKGHRSRNVKQAVRNSLFITLA</sequence>
<reference evidence="1" key="1">
    <citation type="submission" date="2022-04" db="EMBL/GenBank/DDBJ databases">
        <title>Mucilaginibacter sp. RS28 isolated from freshwater.</title>
        <authorList>
            <person name="Ko S.-R."/>
        </authorList>
    </citation>
    <scope>NUCLEOTIDE SEQUENCE</scope>
    <source>
        <strain evidence="1">RS28</strain>
    </source>
</reference>
<evidence type="ECO:0000313" key="1">
    <source>
        <dbReference type="EMBL" id="MCJ8208604.1"/>
    </source>
</evidence>
<organism evidence="1 2">
    <name type="scientific">Mucilaginibacter straminoryzae</name>
    <dbReference type="NCBI Taxonomy" id="2932774"/>
    <lineage>
        <taxon>Bacteria</taxon>
        <taxon>Pseudomonadati</taxon>
        <taxon>Bacteroidota</taxon>
        <taxon>Sphingobacteriia</taxon>
        <taxon>Sphingobacteriales</taxon>
        <taxon>Sphingobacteriaceae</taxon>
        <taxon>Mucilaginibacter</taxon>
    </lineage>
</organism>
<dbReference type="Proteomes" id="UP001139450">
    <property type="component" value="Unassembled WGS sequence"/>
</dbReference>
<proteinExistence type="predicted"/>
<dbReference type="AlphaFoldDB" id="A0A9X2B7J0"/>
<dbReference type="Gene3D" id="2.60.120.10">
    <property type="entry name" value="Jelly Rolls"/>
    <property type="match status" value="1"/>
</dbReference>
<comment type="caution">
    <text evidence="1">The sequence shown here is derived from an EMBL/GenBank/DDBJ whole genome shotgun (WGS) entry which is preliminary data.</text>
</comment>
<protein>
    <recommendedName>
        <fullName evidence="3">Cupin domain-containing protein</fullName>
    </recommendedName>
</protein>
<dbReference type="InterPro" id="IPR014710">
    <property type="entry name" value="RmlC-like_jellyroll"/>
</dbReference>